<keyword evidence="1" id="KW-0812">Transmembrane</keyword>
<evidence type="ECO:0000256" key="1">
    <source>
        <dbReference type="SAM" id="Phobius"/>
    </source>
</evidence>
<gene>
    <name evidence="2" type="ORF">HHL14_29370</name>
</gene>
<dbReference type="Proteomes" id="UP000583127">
    <property type="component" value="Unassembled WGS sequence"/>
</dbReference>
<organism evidence="2 3">
    <name type="scientific">Paraburkholderia antibiotica</name>
    <dbReference type="NCBI Taxonomy" id="2728839"/>
    <lineage>
        <taxon>Bacteria</taxon>
        <taxon>Pseudomonadati</taxon>
        <taxon>Pseudomonadota</taxon>
        <taxon>Betaproteobacteria</taxon>
        <taxon>Burkholderiales</taxon>
        <taxon>Burkholderiaceae</taxon>
        <taxon>Paraburkholderia</taxon>
    </lineage>
</organism>
<keyword evidence="3" id="KW-1185">Reference proteome</keyword>
<evidence type="ECO:0000313" key="2">
    <source>
        <dbReference type="EMBL" id="NML34922.1"/>
    </source>
</evidence>
<name>A0A7Y0FG97_9BURK</name>
<feature type="transmembrane region" description="Helical" evidence="1">
    <location>
        <begin position="40"/>
        <end position="61"/>
    </location>
</feature>
<keyword evidence="1" id="KW-1133">Transmembrane helix</keyword>
<evidence type="ECO:0000313" key="3">
    <source>
        <dbReference type="Proteomes" id="UP000583127"/>
    </source>
</evidence>
<accession>A0A7Y0FG97</accession>
<reference evidence="2 3" key="1">
    <citation type="submission" date="2020-04" db="EMBL/GenBank/DDBJ databases">
        <title>Paraburkholderia sp. G-4-1-8 isolated from soil.</title>
        <authorList>
            <person name="Dahal R.H."/>
        </authorList>
    </citation>
    <scope>NUCLEOTIDE SEQUENCE [LARGE SCALE GENOMIC DNA]</scope>
    <source>
        <strain evidence="2 3">G-4-1-8</strain>
    </source>
</reference>
<dbReference type="RefSeq" id="WP_169501109.1">
    <property type="nucleotide sequence ID" value="NZ_JABBFZ010000027.1"/>
</dbReference>
<protein>
    <submittedName>
        <fullName evidence="2">Uncharacterized protein</fullName>
    </submittedName>
</protein>
<comment type="caution">
    <text evidence="2">The sequence shown here is derived from an EMBL/GenBank/DDBJ whole genome shotgun (WGS) entry which is preliminary data.</text>
</comment>
<feature type="transmembrane region" description="Helical" evidence="1">
    <location>
        <begin position="12"/>
        <end position="34"/>
    </location>
</feature>
<dbReference type="AlphaFoldDB" id="A0A7Y0FG97"/>
<sequence>MSQSRKGSIAEAITNTCIGFGINYTANLLIFPLFGMHISLANNFLMGIIYTGISIARSYVLRRVFNGFTARKA</sequence>
<keyword evidence="1" id="KW-0472">Membrane</keyword>
<proteinExistence type="predicted"/>
<dbReference type="EMBL" id="JABBFZ010000027">
    <property type="protein sequence ID" value="NML34922.1"/>
    <property type="molecule type" value="Genomic_DNA"/>
</dbReference>
<dbReference type="Pfam" id="PF23858">
    <property type="entry name" value="DUF7220"/>
    <property type="match status" value="1"/>
</dbReference>
<dbReference type="InterPro" id="IPR055644">
    <property type="entry name" value="DUF7220"/>
</dbReference>